<comment type="function">
    <text evidence="7">Converts 2C-methyl-D-erythritol 2,4-cyclodiphosphate (ME-2,4cPP) into 1-hydroxy-2-methyl-2-(E)-butenyl 4-diphosphate.</text>
</comment>
<dbReference type="EC" id="1.17.7.3" evidence="7"/>
<feature type="binding site" evidence="7">
    <location>
        <position position="326"/>
    </location>
    <ligand>
        <name>[4Fe-4S] cluster</name>
        <dbReference type="ChEBI" id="CHEBI:49883"/>
    </ligand>
</feature>
<evidence type="ECO:0000256" key="7">
    <source>
        <dbReference type="HAMAP-Rule" id="MF_00159"/>
    </source>
</evidence>
<gene>
    <name evidence="7" type="primary">ispG</name>
    <name evidence="10" type="ORF">SOIL9_07800</name>
</gene>
<feature type="domain" description="IspG TIM-barrel" evidence="8">
    <location>
        <begin position="26"/>
        <end position="265"/>
    </location>
</feature>
<evidence type="ECO:0000256" key="6">
    <source>
        <dbReference type="ARBA" id="ARBA00023229"/>
    </source>
</evidence>
<dbReference type="SUPFAM" id="SSF51717">
    <property type="entry name" value="Dihydropteroate synthetase-like"/>
    <property type="match status" value="1"/>
</dbReference>
<evidence type="ECO:0000313" key="11">
    <source>
        <dbReference type="Proteomes" id="UP000464178"/>
    </source>
</evidence>
<dbReference type="Pfam" id="PF04551">
    <property type="entry name" value="GcpE"/>
    <property type="match status" value="1"/>
</dbReference>
<dbReference type="NCBIfam" id="TIGR00612">
    <property type="entry name" value="ispG_gcpE"/>
    <property type="match status" value="1"/>
</dbReference>
<dbReference type="UniPathway" id="UPA00056">
    <property type="reaction ID" value="UER00096"/>
</dbReference>
<feature type="domain" description="IspG C-terminal" evidence="9">
    <location>
        <begin position="280"/>
        <end position="366"/>
    </location>
</feature>
<keyword evidence="11" id="KW-1185">Reference proteome</keyword>
<evidence type="ECO:0000259" key="8">
    <source>
        <dbReference type="Pfam" id="PF04551"/>
    </source>
</evidence>
<evidence type="ECO:0000259" key="9">
    <source>
        <dbReference type="Pfam" id="PF26540"/>
    </source>
</evidence>
<keyword evidence="1 7" id="KW-0004">4Fe-4S</keyword>
<dbReference type="EMBL" id="LR593886">
    <property type="protein sequence ID" value="VTR97319.1"/>
    <property type="molecule type" value="Genomic_DNA"/>
</dbReference>
<keyword evidence="5 7" id="KW-0411">Iron-sulfur</keyword>
<evidence type="ECO:0000256" key="3">
    <source>
        <dbReference type="ARBA" id="ARBA00023002"/>
    </source>
</evidence>
<keyword evidence="2 7" id="KW-0479">Metal-binding</keyword>
<dbReference type="PIRSF" id="PIRSF004640">
    <property type="entry name" value="IspG"/>
    <property type="match status" value="1"/>
</dbReference>
<evidence type="ECO:0000256" key="4">
    <source>
        <dbReference type="ARBA" id="ARBA00023004"/>
    </source>
</evidence>
<dbReference type="GO" id="GO:0046429">
    <property type="term" value="F:4-hydroxy-3-methylbut-2-en-1-yl diphosphate synthase activity (ferredoxin)"/>
    <property type="evidence" value="ECO:0007669"/>
    <property type="project" value="UniProtKB-UniRule"/>
</dbReference>
<dbReference type="GO" id="GO:0005506">
    <property type="term" value="F:iron ion binding"/>
    <property type="evidence" value="ECO:0007669"/>
    <property type="project" value="InterPro"/>
</dbReference>
<dbReference type="InterPro" id="IPR058579">
    <property type="entry name" value="IspG_C"/>
</dbReference>
<sequence>MTTGSRFDLSVLETAQRVPGKPRHKTREVKVGSVIIGGSNPVAVQSMTTTDTFDVDATIKQIHALEEAGCELVRVTVPKPEDAGALTQIKQKIGIPLICDIHFDYKMALSALDHPVDKIRINPGNIGTEERFRQVVRKAKDKGIPMRIGVNAGSLERDLCEKYEFPCPPAMVESALRHIETAESEGFRDIIVSLKSSDVLVAVEAYRLFAKMCDYPTHIGITEAGKPPYAVTKSATGLAPILLDGIGDTVRISLLGDPVPEIAAAFDILQATQRRVRRPELIACPTCGRLAIDLEKIIAELEGRLNGKRLPVKISVLGCVVNGPGEAREADIGIAAGNGQGMIFRNGEMVRRVAEAEIVDALMEELARWEAENQHRIPKTTDAEGIGRRKLPVVTA</sequence>
<feature type="binding site" evidence="7">
    <location>
        <position position="287"/>
    </location>
    <ligand>
        <name>[4Fe-4S] cluster</name>
        <dbReference type="ChEBI" id="CHEBI:49883"/>
    </ligand>
</feature>
<keyword evidence="3 7" id="KW-0560">Oxidoreductase</keyword>
<comment type="catalytic activity">
    <reaction evidence="7">
        <text>(2E)-4-hydroxy-3-methylbut-2-enyl diphosphate + oxidized [flavodoxin] + H2O + 2 H(+) = 2-C-methyl-D-erythritol 2,4-cyclic diphosphate + reduced [flavodoxin]</text>
        <dbReference type="Rhea" id="RHEA:43604"/>
        <dbReference type="Rhea" id="RHEA-COMP:10622"/>
        <dbReference type="Rhea" id="RHEA-COMP:10623"/>
        <dbReference type="ChEBI" id="CHEBI:15377"/>
        <dbReference type="ChEBI" id="CHEBI:15378"/>
        <dbReference type="ChEBI" id="CHEBI:57618"/>
        <dbReference type="ChEBI" id="CHEBI:58210"/>
        <dbReference type="ChEBI" id="CHEBI:58483"/>
        <dbReference type="ChEBI" id="CHEBI:128753"/>
        <dbReference type="EC" id="1.17.7.3"/>
    </reaction>
</comment>
<dbReference type="GO" id="GO:0051539">
    <property type="term" value="F:4 iron, 4 sulfur cluster binding"/>
    <property type="evidence" value="ECO:0007669"/>
    <property type="project" value="UniProtKB-UniRule"/>
</dbReference>
<dbReference type="NCBIfam" id="NF001540">
    <property type="entry name" value="PRK00366.1"/>
    <property type="match status" value="1"/>
</dbReference>
<evidence type="ECO:0000256" key="5">
    <source>
        <dbReference type="ARBA" id="ARBA00023014"/>
    </source>
</evidence>
<feature type="binding site" evidence="7">
    <location>
        <position position="284"/>
    </location>
    <ligand>
        <name>[4Fe-4S] cluster</name>
        <dbReference type="ChEBI" id="CHEBI:49883"/>
    </ligand>
</feature>
<feature type="binding site" evidence="7">
    <location>
        <position position="319"/>
    </location>
    <ligand>
        <name>[4Fe-4S] cluster</name>
        <dbReference type="ChEBI" id="CHEBI:49883"/>
    </ligand>
</feature>
<accession>A0A6P2D828</accession>
<dbReference type="Gene3D" id="3.20.20.20">
    <property type="entry name" value="Dihydropteroate synthase-like"/>
    <property type="match status" value="1"/>
</dbReference>
<keyword evidence="6 7" id="KW-0414">Isoprene biosynthesis</keyword>
<dbReference type="SUPFAM" id="SSF56014">
    <property type="entry name" value="Nitrite and sulphite reductase 4Fe-4S domain-like"/>
    <property type="match status" value="1"/>
</dbReference>
<comment type="similarity">
    <text evidence="7">Belongs to the IspG family.</text>
</comment>
<dbReference type="Pfam" id="PF26540">
    <property type="entry name" value="GcpE_C"/>
    <property type="match status" value="1"/>
</dbReference>
<dbReference type="AlphaFoldDB" id="A0A6P2D828"/>
<dbReference type="GO" id="GO:0016114">
    <property type="term" value="P:terpenoid biosynthetic process"/>
    <property type="evidence" value="ECO:0007669"/>
    <property type="project" value="InterPro"/>
</dbReference>
<keyword evidence="4 7" id="KW-0408">Iron</keyword>
<dbReference type="InterPro" id="IPR004588">
    <property type="entry name" value="IspG_bac-typ"/>
</dbReference>
<dbReference type="Proteomes" id="UP000464178">
    <property type="component" value="Chromosome"/>
</dbReference>
<organism evidence="10 11">
    <name type="scientific">Gemmata massiliana</name>
    <dbReference type="NCBI Taxonomy" id="1210884"/>
    <lineage>
        <taxon>Bacteria</taxon>
        <taxon>Pseudomonadati</taxon>
        <taxon>Planctomycetota</taxon>
        <taxon>Planctomycetia</taxon>
        <taxon>Gemmatales</taxon>
        <taxon>Gemmataceae</taxon>
        <taxon>Gemmata</taxon>
    </lineage>
</organism>
<comment type="pathway">
    <text evidence="7">Isoprenoid biosynthesis; isopentenyl diphosphate biosynthesis via DXP pathway; isopentenyl diphosphate from 1-deoxy-D-xylulose 5-phosphate: step 5/6.</text>
</comment>
<dbReference type="InterPro" id="IPR016425">
    <property type="entry name" value="IspG_bac"/>
</dbReference>
<dbReference type="KEGG" id="gms:SOIL9_07800"/>
<dbReference type="HAMAP" id="MF_00159">
    <property type="entry name" value="IspG"/>
    <property type="match status" value="1"/>
</dbReference>
<reference evidence="10 11" key="1">
    <citation type="submission" date="2019-05" db="EMBL/GenBank/DDBJ databases">
        <authorList>
            <consortium name="Science for Life Laboratories"/>
        </authorList>
    </citation>
    <scope>NUCLEOTIDE SEQUENCE [LARGE SCALE GENOMIC DNA]</scope>
    <source>
        <strain evidence="10">Soil9</strain>
    </source>
</reference>
<dbReference type="InterPro" id="IPR011005">
    <property type="entry name" value="Dihydropteroate_synth-like_sf"/>
</dbReference>
<dbReference type="GO" id="GO:0141197">
    <property type="term" value="F:4-hydroxy-3-methylbut-2-enyl-diphosphate synthase activity (flavodoxin)"/>
    <property type="evidence" value="ECO:0007669"/>
    <property type="project" value="UniProtKB-EC"/>
</dbReference>
<proteinExistence type="inferred from homology"/>
<dbReference type="Gene3D" id="3.30.413.10">
    <property type="entry name" value="Sulfite Reductase Hemoprotein, domain 1"/>
    <property type="match status" value="1"/>
</dbReference>
<protein>
    <recommendedName>
        <fullName evidence="7">4-hydroxy-3-methylbut-2-en-1-yl diphosphate synthase (flavodoxin)</fullName>
        <ecNumber evidence="7">1.17.7.3</ecNumber>
    </recommendedName>
    <alternativeName>
        <fullName evidence="7">1-hydroxy-2-methyl-2-(E)-butenyl 4-diphosphate synthase</fullName>
    </alternativeName>
</protein>
<evidence type="ECO:0000313" key="10">
    <source>
        <dbReference type="EMBL" id="VTR97319.1"/>
    </source>
</evidence>
<dbReference type="PANTHER" id="PTHR30454">
    <property type="entry name" value="4-HYDROXY-3-METHYLBUT-2-EN-1-YL DIPHOSPHATE SYNTHASE"/>
    <property type="match status" value="1"/>
</dbReference>
<comment type="cofactor">
    <cofactor evidence="7">
        <name>[4Fe-4S] cluster</name>
        <dbReference type="ChEBI" id="CHEBI:49883"/>
    </cofactor>
    <text evidence="7">Binds 1 [4Fe-4S] cluster.</text>
</comment>
<dbReference type="InterPro" id="IPR058578">
    <property type="entry name" value="IspG_TIM"/>
</dbReference>
<name>A0A6P2D828_9BACT</name>
<dbReference type="FunFam" id="3.20.20.20:FF:000001">
    <property type="entry name" value="4-hydroxy-3-methylbut-2-en-1-yl diphosphate synthase (flavodoxin)"/>
    <property type="match status" value="1"/>
</dbReference>
<dbReference type="GO" id="GO:0019288">
    <property type="term" value="P:isopentenyl diphosphate biosynthetic process, methylerythritol 4-phosphate pathway"/>
    <property type="evidence" value="ECO:0007669"/>
    <property type="project" value="UniProtKB-UniRule"/>
</dbReference>
<evidence type="ECO:0000256" key="1">
    <source>
        <dbReference type="ARBA" id="ARBA00022485"/>
    </source>
</evidence>
<evidence type="ECO:0000256" key="2">
    <source>
        <dbReference type="ARBA" id="ARBA00022723"/>
    </source>
</evidence>
<dbReference type="InterPro" id="IPR045854">
    <property type="entry name" value="NO2/SO3_Rdtase_4Fe4S_sf"/>
</dbReference>
<dbReference type="PANTHER" id="PTHR30454:SF0">
    <property type="entry name" value="4-HYDROXY-3-METHYLBUT-2-EN-1-YL DIPHOSPHATE SYNTHASE (FERREDOXIN), CHLOROPLASTIC"/>
    <property type="match status" value="1"/>
</dbReference>
<dbReference type="RefSeq" id="WP_162671150.1">
    <property type="nucleotide sequence ID" value="NZ_LR593886.1"/>
</dbReference>